<organism evidence="3 4">
    <name type="scientific">Marinoscillum luteum</name>
    <dbReference type="NCBI Taxonomy" id="861051"/>
    <lineage>
        <taxon>Bacteria</taxon>
        <taxon>Pseudomonadati</taxon>
        <taxon>Bacteroidota</taxon>
        <taxon>Cytophagia</taxon>
        <taxon>Cytophagales</taxon>
        <taxon>Reichenbachiellaceae</taxon>
        <taxon>Marinoscillum</taxon>
    </lineage>
</organism>
<dbReference type="CDD" id="cd00293">
    <property type="entry name" value="USP-like"/>
    <property type="match status" value="2"/>
</dbReference>
<dbReference type="InterPro" id="IPR006016">
    <property type="entry name" value="UspA"/>
</dbReference>
<dbReference type="PANTHER" id="PTHR46268">
    <property type="entry name" value="STRESS RESPONSE PROTEIN NHAX"/>
    <property type="match status" value="1"/>
</dbReference>
<dbReference type="InterPro" id="IPR006015">
    <property type="entry name" value="Universal_stress_UspA"/>
</dbReference>
<dbReference type="RefSeq" id="WP_395415795.1">
    <property type="nucleotide sequence ID" value="NZ_JBIPKE010000008.1"/>
</dbReference>
<evidence type="ECO:0000313" key="4">
    <source>
        <dbReference type="Proteomes" id="UP001610063"/>
    </source>
</evidence>
<feature type="domain" description="UspA" evidence="2">
    <location>
        <begin position="1"/>
        <end position="138"/>
    </location>
</feature>
<dbReference type="PRINTS" id="PR01438">
    <property type="entry name" value="UNVRSLSTRESS"/>
</dbReference>
<proteinExistence type="inferred from homology"/>
<name>A0ABW7N3D3_9BACT</name>
<dbReference type="EMBL" id="JBIPKE010000008">
    <property type="protein sequence ID" value="MFH6981981.1"/>
    <property type="molecule type" value="Genomic_DNA"/>
</dbReference>
<dbReference type="Gene3D" id="3.40.50.620">
    <property type="entry name" value="HUPs"/>
    <property type="match status" value="2"/>
</dbReference>
<comment type="similarity">
    <text evidence="1">Belongs to the universal stress protein A family.</text>
</comment>
<gene>
    <name evidence="3" type="ORF">ACHKAR_00955</name>
</gene>
<sequence>MKTIIVATDFSAAANNALGYAANLASAVDADLVLFNAYHTSTHAINGMVGPEVLDRLVRNNEKQLQDLSDETAQKYNLSVSWVSKTDDTIEGLNHYVKDHHPDLVVIGMESNVFSYELLGNTTTAAIKHLKTPILVVPRMATFSSIEKILYAYEPSYLDQHNQLDLMKEIARKFRAQLEVFHVDTHPKKDHPENEENLIHAANTILKDIPHTYSTVSNETIAEGIALEVDHYNADLLVMVPHKTGFLASLFKGSNTRRVSLKTKVPLLVIPNGE</sequence>
<reference evidence="3 4" key="1">
    <citation type="journal article" date="2013" name="Int. J. Syst. Evol. Microbiol.">
        <title>Marinoscillum luteum sp. nov., isolated from marine sediment.</title>
        <authorList>
            <person name="Cha I.T."/>
            <person name="Park S.J."/>
            <person name="Kim S.J."/>
            <person name="Kim J.G."/>
            <person name="Jung M.Y."/>
            <person name="Shin K.S."/>
            <person name="Kwon K.K."/>
            <person name="Yang S.H."/>
            <person name="Seo Y.S."/>
            <person name="Rhee S.K."/>
        </authorList>
    </citation>
    <scope>NUCLEOTIDE SEQUENCE [LARGE SCALE GENOMIC DNA]</scope>
    <source>
        <strain evidence="3 4">KCTC 23939</strain>
    </source>
</reference>
<keyword evidence="4" id="KW-1185">Reference proteome</keyword>
<comment type="caution">
    <text evidence="3">The sequence shown here is derived from an EMBL/GenBank/DDBJ whole genome shotgun (WGS) entry which is preliminary data.</text>
</comment>
<evidence type="ECO:0000259" key="2">
    <source>
        <dbReference type="Pfam" id="PF00582"/>
    </source>
</evidence>
<evidence type="ECO:0000313" key="3">
    <source>
        <dbReference type="EMBL" id="MFH6981981.1"/>
    </source>
</evidence>
<dbReference type="InterPro" id="IPR014729">
    <property type="entry name" value="Rossmann-like_a/b/a_fold"/>
</dbReference>
<accession>A0ABW7N3D3</accession>
<evidence type="ECO:0000256" key="1">
    <source>
        <dbReference type="ARBA" id="ARBA00008791"/>
    </source>
</evidence>
<feature type="domain" description="UspA" evidence="2">
    <location>
        <begin position="147"/>
        <end position="271"/>
    </location>
</feature>
<dbReference type="Pfam" id="PF00582">
    <property type="entry name" value="Usp"/>
    <property type="match status" value="2"/>
</dbReference>
<dbReference type="Proteomes" id="UP001610063">
    <property type="component" value="Unassembled WGS sequence"/>
</dbReference>
<dbReference type="PANTHER" id="PTHR46268:SF6">
    <property type="entry name" value="UNIVERSAL STRESS PROTEIN UP12"/>
    <property type="match status" value="1"/>
</dbReference>
<dbReference type="SUPFAM" id="SSF52402">
    <property type="entry name" value="Adenine nucleotide alpha hydrolases-like"/>
    <property type="match status" value="2"/>
</dbReference>
<protein>
    <submittedName>
        <fullName evidence="3">Universal stress protein</fullName>
    </submittedName>
</protein>